<keyword evidence="1" id="KW-1133">Transmembrane helix</keyword>
<comment type="caution">
    <text evidence="2">The sequence shown here is derived from an EMBL/GenBank/DDBJ whole genome shotgun (WGS) entry which is preliminary data.</text>
</comment>
<feature type="transmembrane region" description="Helical" evidence="1">
    <location>
        <begin position="48"/>
        <end position="71"/>
    </location>
</feature>
<evidence type="ECO:0000313" key="4">
    <source>
        <dbReference type="Proteomes" id="UP000590412"/>
    </source>
</evidence>
<evidence type="ECO:0000256" key="1">
    <source>
        <dbReference type="SAM" id="Phobius"/>
    </source>
</evidence>
<dbReference type="EMBL" id="JABWAB010000009">
    <property type="protein sequence ID" value="KAF6045440.1"/>
    <property type="molecule type" value="Genomic_DNA"/>
</dbReference>
<dbReference type="Proteomes" id="UP000590412">
    <property type="component" value="Unassembled WGS sequence"/>
</dbReference>
<organism evidence="2 4">
    <name type="scientific">Candida parapsilosis</name>
    <name type="common">Yeast</name>
    <dbReference type="NCBI Taxonomy" id="5480"/>
    <lineage>
        <taxon>Eukaryota</taxon>
        <taxon>Fungi</taxon>
        <taxon>Dikarya</taxon>
        <taxon>Ascomycota</taxon>
        <taxon>Saccharomycotina</taxon>
        <taxon>Pichiomycetes</taxon>
        <taxon>Debaryomycetaceae</taxon>
        <taxon>Candida/Lodderomyces clade</taxon>
        <taxon>Candida</taxon>
    </lineage>
</organism>
<evidence type="ECO:0000313" key="2">
    <source>
        <dbReference type="EMBL" id="KAF6045440.1"/>
    </source>
</evidence>
<accession>A0A8X7NJX5</accession>
<protein>
    <submittedName>
        <fullName evidence="2">Putative integral membrane protein</fullName>
    </submittedName>
</protein>
<sequence length="140" mass="16242">MIESMIESGGKMECLGYSVDIYPEKTNAKCECNLCECWRQERKSRFKIMLIGVLVPLLWIYDSFKLVRYLYTDPVLKQSSLTSLYHTGESHKAYHSRSRKVLWSWLGYNMIAMTIELLSVVMLVVAAQSRPMDGTFLIEK</sequence>
<proteinExistence type="predicted"/>
<gene>
    <name evidence="2" type="ORF">FOB60_005012</name>
    <name evidence="3" type="ORF">FOB60_005019</name>
</gene>
<name>A0A8X7NJX5_CANPA</name>
<dbReference type="OrthoDB" id="4021813at2759"/>
<reference evidence="2" key="1">
    <citation type="submission" date="2020-03" db="EMBL/GenBank/DDBJ databases">
        <title>FDA dAtabase for Regulatory Grade micrObial Sequences (FDA-ARGOS): Supporting development and validation of Infectious Disease Dx tests.</title>
        <authorList>
            <person name="Campos J."/>
            <person name="Goldberg B."/>
            <person name="Tallon L."/>
            <person name="Sadzewicz L."/>
            <person name="Vavikolanu K."/>
            <person name="Mehta A."/>
            <person name="Aluvathingal J."/>
            <person name="Nadendla S."/>
            <person name="Nandy P."/>
            <person name="Geyer C."/>
            <person name="Yan Y."/>
            <person name="Sichtig H."/>
        </authorList>
    </citation>
    <scope>NUCLEOTIDE SEQUENCE [LARGE SCALE GENOMIC DNA]</scope>
    <source>
        <strain evidence="2">FDAARGOS_652</strain>
    </source>
</reference>
<dbReference type="EMBL" id="JABWAB010000009">
    <property type="protein sequence ID" value="KAF6045447.1"/>
    <property type="molecule type" value="Genomic_DNA"/>
</dbReference>
<feature type="transmembrane region" description="Helical" evidence="1">
    <location>
        <begin position="105"/>
        <end position="127"/>
    </location>
</feature>
<keyword evidence="1" id="KW-0472">Membrane</keyword>
<keyword evidence="1" id="KW-0812">Transmembrane</keyword>
<dbReference type="AlphaFoldDB" id="A0A8X7NJX5"/>
<evidence type="ECO:0000313" key="3">
    <source>
        <dbReference type="EMBL" id="KAF6045447.1"/>
    </source>
</evidence>